<organism evidence="1">
    <name type="scientific">marine metagenome</name>
    <dbReference type="NCBI Taxonomy" id="408172"/>
    <lineage>
        <taxon>unclassified sequences</taxon>
        <taxon>metagenomes</taxon>
        <taxon>ecological metagenomes</taxon>
    </lineage>
</organism>
<proteinExistence type="predicted"/>
<dbReference type="EMBL" id="UINC01035041">
    <property type="protein sequence ID" value="SVB26807.1"/>
    <property type="molecule type" value="Genomic_DNA"/>
</dbReference>
<reference evidence="1" key="1">
    <citation type="submission" date="2018-05" db="EMBL/GenBank/DDBJ databases">
        <authorList>
            <person name="Lanie J.A."/>
            <person name="Ng W.-L."/>
            <person name="Kazmierczak K.M."/>
            <person name="Andrzejewski T.M."/>
            <person name="Davidsen T.M."/>
            <person name="Wayne K.J."/>
            <person name="Tettelin H."/>
            <person name="Glass J.I."/>
            <person name="Rusch D."/>
            <person name="Podicherti R."/>
            <person name="Tsui H.-C.T."/>
            <person name="Winkler M.E."/>
        </authorList>
    </citation>
    <scope>NUCLEOTIDE SEQUENCE</scope>
</reference>
<accession>A0A382CND4</accession>
<sequence length="28" mass="3059">MVNTMLQTVVILSEPNYAGNIIIILANL</sequence>
<dbReference type="AlphaFoldDB" id="A0A382CND4"/>
<feature type="non-terminal residue" evidence="1">
    <location>
        <position position="28"/>
    </location>
</feature>
<evidence type="ECO:0000313" key="1">
    <source>
        <dbReference type="EMBL" id="SVB26807.1"/>
    </source>
</evidence>
<protein>
    <submittedName>
        <fullName evidence="1">Uncharacterized protein</fullName>
    </submittedName>
</protein>
<name>A0A382CND4_9ZZZZ</name>
<gene>
    <name evidence="1" type="ORF">METZ01_LOCUS179661</name>
</gene>